<comment type="caution">
    <text evidence="4">The sequence shown here is derived from an EMBL/GenBank/DDBJ whole genome shotgun (WGS) entry which is preliminary data.</text>
</comment>
<protein>
    <submittedName>
        <fullName evidence="4">DUF348 domain-containing protein</fullName>
    </submittedName>
</protein>
<evidence type="ECO:0000313" key="4">
    <source>
        <dbReference type="EMBL" id="RGD73183.1"/>
    </source>
</evidence>
<accession>A0A3E3DVE1</accession>
<dbReference type="EMBL" id="QUSM01000007">
    <property type="protein sequence ID" value="RGD73183.1"/>
    <property type="molecule type" value="Genomic_DNA"/>
</dbReference>
<feature type="domain" description="G5" evidence="3">
    <location>
        <begin position="80"/>
        <end position="160"/>
    </location>
</feature>
<dbReference type="Pfam" id="PF07501">
    <property type="entry name" value="G5"/>
    <property type="match status" value="1"/>
</dbReference>
<evidence type="ECO:0000259" key="3">
    <source>
        <dbReference type="PROSITE" id="PS51109"/>
    </source>
</evidence>
<feature type="region of interest" description="Disordered" evidence="2">
    <location>
        <begin position="161"/>
        <end position="180"/>
    </location>
</feature>
<dbReference type="InterPro" id="IPR011098">
    <property type="entry name" value="G5_dom"/>
</dbReference>
<proteinExistence type="predicted"/>
<dbReference type="RefSeq" id="WP_117532700.1">
    <property type="nucleotide sequence ID" value="NZ_CP176644.1"/>
</dbReference>
<evidence type="ECO:0000256" key="1">
    <source>
        <dbReference type="ARBA" id="ARBA00022729"/>
    </source>
</evidence>
<evidence type="ECO:0000256" key="2">
    <source>
        <dbReference type="SAM" id="MobiDB-lite"/>
    </source>
</evidence>
<dbReference type="InterPro" id="IPR007137">
    <property type="entry name" value="DUF348"/>
</dbReference>
<dbReference type="PROSITE" id="PS51257">
    <property type="entry name" value="PROKAR_LIPOPROTEIN"/>
    <property type="match status" value="1"/>
</dbReference>
<reference evidence="4 5" key="1">
    <citation type="submission" date="2018-08" db="EMBL/GenBank/DDBJ databases">
        <title>A genome reference for cultivated species of the human gut microbiota.</title>
        <authorList>
            <person name="Zou Y."/>
            <person name="Xue W."/>
            <person name="Luo G."/>
        </authorList>
    </citation>
    <scope>NUCLEOTIDE SEQUENCE [LARGE SCALE GENOMIC DNA]</scope>
    <source>
        <strain evidence="4 5">AM25-6</strain>
    </source>
</reference>
<organism evidence="4 5">
    <name type="scientific">Anaerofustis stercorihominis</name>
    <dbReference type="NCBI Taxonomy" id="214853"/>
    <lineage>
        <taxon>Bacteria</taxon>
        <taxon>Bacillati</taxon>
        <taxon>Bacillota</taxon>
        <taxon>Clostridia</taxon>
        <taxon>Eubacteriales</taxon>
        <taxon>Eubacteriaceae</taxon>
        <taxon>Anaerofustis</taxon>
    </lineage>
</organism>
<dbReference type="Gene3D" id="2.20.230.10">
    <property type="entry name" value="Resuscitation-promoting factor rpfb"/>
    <property type="match status" value="1"/>
</dbReference>
<dbReference type="AlphaFoldDB" id="A0A3E3DVE1"/>
<name>A0A3E3DVE1_9FIRM</name>
<sequence>MGKKIKILINCLFIIFICLFLTSCTKINIKLKDNGKITDYTTNKMTVRDFFEDNDIEIGKDDEVSLSLDSPISDGDKIVITRIKTRNIKRTKKIKFKKETKYSSELYEGESKTEQKGQNGKYVITYYYKYINGYLKEKKVIGKKVLKNPKSEIVIIGTKKKYNPPKNKGNTGNNTTGPREVSRQKVYDCDGSGHGYYVITYSDGSVKYKNF</sequence>
<gene>
    <name evidence="4" type="ORF">DW687_10595</name>
</gene>
<dbReference type="Proteomes" id="UP000261212">
    <property type="component" value="Unassembled WGS sequence"/>
</dbReference>
<dbReference type="Pfam" id="PF03990">
    <property type="entry name" value="DUF348"/>
    <property type="match status" value="1"/>
</dbReference>
<keyword evidence="1" id="KW-0732">Signal</keyword>
<evidence type="ECO:0000313" key="5">
    <source>
        <dbReference type="Proteomes" id="UP000261212"/>
    </source>
</evidence>
<feature type="compositionally biased region" description="Low complexity" evidence="2">
    <location>
        <begin position="164"/>
        <end position="178"/>
    </location>
</feature>
<dbReference type="SMART" id="SM01208">
    <property type="entry name" value="G5"/>
    <property type="match status" value="1"/>
</dbReference>
<dbReference type="PROSITE" id="PS51109">
    <property type="entry name" value="G5"/>
    <property type="match status" value="1"/>
</dbReference>